<dbReference type="STRING" id="1120919.GCA_000429165_03114"/>
<dbReference type="AlphaFoldDB" id="A0A511XDZ5"/>
<dbReference type="OrthoDB" id="8410543at2"/>
<gene>
    <name evidence="1" type="ORF">ANI02nite_30050</name>
</gene>
<name>A0A511XDZ5_9PROT</name>
<reference evidence="1 2" key="1">
    <citation type="submission" date="2019-07" db="EMBL/GenBank/DDBJ databases">
        <title>Whole genome shotgun sequence of Acetobacter nitrogenifigens NBRC 105050.</title>
        <authorList>
            <person name="Hosoyama A."/>
            <person name="Uohara A."/>
            <person name="Ohji S."/>
            <person name="Ichikawa N."/>
        </authorList>
    </citation>
    <scope>NUCLEOTIDE SEQUENCE [LARGE SCALE GENOMIC DNA]</scope>
    <source>
        <strain evidence="1 2">NBRC 105050</strain>
    </source>
</reference>
<evidence type="ECO:0000313" key="2">
    <source>
        <dbReference type="Proteomes" id="UP000321635"/>
    </source>
</evidence>
<organism evidence="1 2">
    <name type="scientific">Acetobacter nitrogenifigens DSM 23921 = NBRC 105050</name>
    <dbReference type="NCBI Taxonomy" id="1120919"/>
    <lineage>
        <taxon>Bacteria</taxon>
        <taxon>Pseudomonadati</taxon>
        <taxon>Pseudomonadota</taxon>
        <taxon>Alphaproteobacteria</taxon>
        <taxon>Acetobacterales</taxon>
        <taxon>Acetobacteraceae</taxon>
        <taxon>Acetobacter</taxon>
    </lineage>
</organism>
<dbReference type="Proteomes" id="UP000321635">
    <property type="component" value="Unassembled WGS sequence"/>
</dbReference>
<keyword evidence="2" id="KW-1185">Reference proteome</keyword>
<dbReference type="EMBL" id="BJYF01000026">
    <property type="protein sequence ID" value="GEN61121.1"/>
    <property type="molecule type" value="Genomic_DNA"/>
</dbReference>
<comment type="caution">
    <text evidence="1">The sequence shown here is derived from an EMBL/GenBank/DDBJ whole genome shotgun (WGS) entry which is preliminary data.</text>
</comment>
<dbReference type="RefSeq" id="WP_026398659.1">
    <property type="nucleotide sequence ID" value="NZ_AUBI01000015.1"/>
</dbReference>
<accession>A0A511XDZ5</accession>
<protein>
    <submittedName>
        <fullName evidence="1">Uncharacterized protein</fullName>
    </submittedName>
</protein>
<evidence type="ECO:0000313" key="1">
    <source>
        <dbReference type="EMBL" id="GEN61121.1"/>
    </source>
</evidence>
<proteinExistence type="predicted"/>
<sequence>MSAVTHMRAVSDAALERCQSASALIGALLPLLDPTAPQPSALQVAHLRSAALSLVDAALTEPGEGGSTTRLVGVGLAAAYTGMPLDDFLDILNTGRPPSHAFVDGEPMFNVKILDDWQIDLSLSAEPPHDFDQHLFAIRKQLILAGVP</sequence>